<protein>
    <submittedName>
        <fullName evidence="5">G domain-containing protein</fullName>
    </submittedName>
</protein>
<dbReference type="InterPro" id="IPR027417">
    <property type="entry name" value="P-loop_NTPase"/>
</dbReference>
<feature type="domain" description="DUF8206" evidence="3">
    <location>
        <begin position="627"/>
        <end position="705"/>
    </location>
</feature>
<feature type="coiled-coil region" evidence="1">
    <location>
        <begin position="799"/>
        <end position="826"/>
    </location>
</feature>
<dbReference type="PROSITE" id="PS00675">
    <property type="entry name" value="SIGMA54_INTERACT_1"/>
    <property type="match status" value="1"/>
</dbReference>
<keyword evidence="4" id="KW-1185">Reference proteome</keyword>
<dbReference type="InterPro" id="IPR058519">
    <property type="entry name" value="DUF8206"/>
</dbReference>
<evidence type="ECO:0000259" key="2">
    <source>
        <dbReference type="Pfam" id="PF24676"/>
    </source>
</evidence>
<feature type="coiled-coil region" evidence="1">
    <location>
        <begin position="723"/>
        <end position="760"/>
    </location>
</feature>
<dbReference type="Proteomes" id="UP000887577">
    <property type="component" value="Unplaced"/>
</dbReference>
<sequence length="911" mass="106480">MDKTFSQYEYCLRNDVIQNVRQKLHDLKEFYNELEKQLHQNLMDIRSGRKYSSILNEILHRYRSSRYTPQAMASIYQEFDRYREKIRFVHYLSMNKVACFGRETSVEVERIKNNFHHCFEYYCDWSNVNNLFETSNLFIKLIKNGTQMVFVDLEVNPRARNINVVPEGNRICQYFNGRYTDKDYLQTWKEKQSKCFVKCLGQKKSVPKNISKFVYVKLPCPQSFKDESCGAAECEWYCADCEQRLQYDFKQHFYCRCGIAPVEAYQFHCSDQHHGESYVTFENNDKLYTLIHEIRPYEEVNILLLGETGVGKTTFINSSANAVTYSKLEEAEMSEPICLIPSQFTCTELDNDERVVRKIQIGQSENENFKDGESCTQSPKSHVVIVGNKLIRYIDTPGIGDTRGTTTDKENFASILQYISQFDKIHGICVLLKPNESRLNLVFKYCINELLSHLHVSAAANIVFCFTRARETFYQPGDSWPILKRYVDELYDNRNVKLDLSTKSVYCFDNEAFRFLHLMRNGVKYTDDERAIFEKSWEISVKESQRLLNHFQNDVAPHIVNETVSLNEARQIILTAAQPLADITKNIQKNYINISRQQTEIQQADAYDFKLRGKLMIKHIGFETEEIEYPRTVCNSSTCTETKKQPNSEVKKVIYKAICHDHCYLKNVTPETAPNPALQECAAMDADLICKECGCQWDTHLHIRFIQREVEKEVEDENVRRSIDQNKSEIEIQLDAIKSLEERIDEYEKVQADIDQILAKFASFLKENAILAYNDTVEDYLKLNIRDEKEQIPPNYELLKKMEEQLDRYQEEKRILDSRLESGEIQHVQPGDIKELQKELENLPLVGKDFKILFDATVNGVKKNLQVGQQQPHDPYNQAAVQKYHPKNRNDNERQLGKFESIGQSIMSLFG</sequence>
<dbReference type="AlphaFoldDB" id="A0A914YYQ2"/>
<dbReference type="Gene3D" id="3.40.50.300">
    <property type="entry name" value="P-loop containing nucleotide triphosphate hydrolases"/>
    <property type="match status" value="1"/>
</dbReference>
<dbReference type="Pfam" id="PF26633">
    <property type="entry name" value="DUF8206"/>
    <property type="match status" value="1"/>
</dbReference>
<organism evidence="4 5">
    <name type="scientific">Panagrolaimus superbus</name>
    <dbReference type="NCBI Taxonomy" id="310955"/>
    <lineage>
        <taxon>Eukaryota</taxon>
        <taxon>Metazoa</taxon>
        <taxon>Ecdysozoa</taxon>
        <taxon>Nematoda</taxon>
        <taxon>Chromadorea</taxon>
        <taxon>Rhabditida</taxon>
        <taxon>Tylenchina</taxon>
        <taxon>Panagrolaimomorpha</taxon>
        <taxon>Panagrolaimoidea</taxon>
        <taxon>Panagrolaimidae</taxon>
        <taxon>Panagrolaimus</taxon>
    </lineage>
</organism>
<reference evidence="5" key="1">
    <citation type="submission" date="2022-11" db="UniProtKB">
        <authorList>
            <consortium name="WormBaseParasite"/>
        </authorList>
    </citation>
    <scope>IDENTIFICATION</scope>
</reference>
<keyword evidence="1" id="KW-0175">Coiled coil</keyword>
<evidence type="ECO:0000256" key="1">
    <source>
        <dbReference type="SAM" id="Coils"/>
    </source>
</evidence>
<dbReference type="PANTHER" id="PTHR32046:SF11">
    <property type="entry name" value="IMMUNE-ASSOCIATED NUCLEOTIDE-BINDING PROTEIN 10-LIKE"/>
    <property type="match status" value="1"/>
</dbReference>
<dbReference type="InterPro" id="IPR056073">
    <property type="entry name" value="DUF7656"/>
</dbReference>
<proteinExistence type="predicted"/>
<feature type="domain" description="DUF7656" evidence="2">
    <location>
        <begin position="99"/>
        <end position="187"/>
    </location>
</feature>
<name>A0A914YYQ2_9BILA</name>
<dbReference type="PANTHER" id="PTHR32046">
    <property type="entry name" value="G DOMAIN-CONTAINING PROTEIN"/>
    <property type="match status" value="1"/>
</dbReference>
<evidence type="ECO:0000313" key="4">
    <source>
        <dbReference type="Proteomes" id="UP000887577"/>
    </source>
</evidence>
<dbReference type="InterPro" id="IPR025662">
    <property type="entry name" value="Sigma_54_int_dom_ATP-bd_1"/>
</dbReference>
<evidence type="ECO:0000259" key="3">
    <source>
        <dbReference type="Pfam" id="PF26633"/>
    </source>
</evidence>
<accession>A0A914YYQ2</accession>
<dbReference type="Pfam" id="PF24676">
    <property type="entry name" value="DUF7656"/>
    <property type="match status" value="1"/>
</dbReference>
<evidence type="ECO:0000313" key="5">
    <source>
        <dbReference type="WBParaSite" id="PSU_v2.g5626.t1"/>
    </source>
</evidence>
<dbReference type="SUPFAM" id="SSF52540">
    <property type="entry name" value="P-loop containing nucleoside triphosphate hydrolases"/>
    <property type="match status" value="1"/>
</dbReference>
<dbReference type="WBParaSite" id="PSU_v2.g5626.t1">
    <property type="protein sequence ID" value="PSU_v2.g5626.t1"/>
    <property type="gene ID" value="PSU_v2.g5626"/>
</dbReference>